<proteinExistence type="predicted"/>
<accession>A0A4Y2IEE6</accession>
<sequence length="169" mass="19103">MLTKDSNSRVKISIALKIGMTKVPKPSKTIVRKGTNIGSGTSVERGTVVIMALAVDANRDSVPSFFPRKHFKHYFHPNASQRSKVAENKSVWVSGQGFQRLLRHFIKHTRVTKERPVLLLLETINQSDPDLPALDLPKKAGLFSFFTNYIFVKTLIQTMIMMITHKNNL</sequence>
<dbReference type="EMBL" id="BGPR01002593">
    <property type="protein sequence ID" value="GBM76024.1"/>
    <property type="molecule type" value="Genomic_DNA"/>
</dbReference>
<reference evidence="1 2" key="1">
    <citation type="journal article" date="2019" name="Sci. Rep.">
        <title>Orb-weaving spider Araneus ventricosus genome elucidates the spidroin gene catalogue.</title>
        <authorList>
            <person name="Kono N."/>
            <person name="Nakamura H."/>
            <person name="Ohtoshi R."/>
            <person name="Moran D.A.P."/>
            <person name="Shinohara A."/>
            <person name="Yoshida Y."/>
            <person name="Fujiwara M."/>
            <person name="Mori M."/>
            <person name="Tomita M."/>
            <person name="Arakawa K."/>
        </authorList>
    </citation>
    <scope>NUCLEOTIDE SEQUENCE [LARGE SCALE GENOMIC DNA]</scope>
</reference>
<dbReference type="Proteomes" id="UP000499080">
    <property type="component" value="Unassembled WGS sequence"/>
</dbReference>
<name>A0A4Y2IEE6_ARAVE</name>
<gene>
    <name evidence="1" type="ORF">AVEN_68971_1</name>
</gene>
<evidence type="ECO:0000313" key="2">
    <source>
        <dbReference type="Proteomes" id="UP000499080"/>
    </source>
</evidence>
<keyword evidence="2" id="KW-1185">Reference proteome</keyword>
<dbReference type="AlphaFoldDB" id="A0A4Y2IEE6"/>
<comment type="caution">
    <text evidence="1">The sequence shown here is derived from an EMBL/GenBank/DDBJ whole genome shotgun (WGS) entry which is preliminary data.</text>
</comment>
<organism evidence="1 2">
    <name type="scientific">Araneus ventricosus</name>
    <name type="common">Orbweaver spider</name>
    <name type="synonym">Epeira ventricosa</name>
    <dbReference type="NCBI Taxonomy" id="182803"/>
    <lineage>
        <taxon>Eukaryota</taxon>
        <taxon>Metazoa</taxon>
        <taxon>Ecdysozoa</taxon>
        <taxon>Arthropoda</taxon>
        <taxon>Chelicerata</taxon>
        <taxon>Arachnida</taxon>
        <taxon>Araneae</taxon>
        <taxon>Araneomorphae</taxon>
        <taxon>Entelegynae</taxon>
        <taxon>Araneoidea</taxon>
        <taxon>Araneidae</taxon>
        <taxon>Araneus</taxon>
    </lineage>
</organism>
<evidence type="ECO:0000313" key="1">
    <source>
        <dbReference type="EMBL" id="GBM76024.1"/>
    </source>
</evidence>
<protein>
    <recommendedName>
        <fullName evidence="3">DDE-1 domain-containing protein</fullName>
    </recommendedName>
</protein>
<evidence type="ECO:0008006" key="3">
    <source>
        <dbReference type="Google" id="ProtNLM"/>
    </source>
</evidence>